<dbReference type="EMBL" id="VTZN01000090">
    <property type="protein sequence ID" value="KAA1249461.1"/>
    <property type="molecule type" value="Genomic_DNA"/>
</dbReference>
<comment type="caution">
    <text evidence="1">The sequence shown here is derived from an EMBL/GenBank/DDBJ whole genome shotgun (WGS) entry which is preliminary data.</text>
</comment>
<protein>
    <submittedName>
        <fullName evidence="1">Uncharacterized protein</fullName>
    </submittedName>
</protein>
<organism evidence="1 2">
    <name type="scientific">Mycobacterium simiae</name>
    <name type="common">Mycobacterium habana</name>
    <dbReference type="NCBI Taxonomy" id="1784"/>
    <lineage>
        <taxon>Bacteria</taxon>
        <taxon>Bacillati</taxon>
        <taxon>Actinomycetota</taxon>
        <taxon>Actinomycetes</taxon>
        <taxon>Mycobacteriales</taxon>
        <taxon>Mycobacteriaceae</taxon>
        <taxon>Mycobacterium</taxon>
        <taxon>Mycobacterium simiae complex</taxon>
    </lineage>
</organism>
<sequence>MPPIEAWLRQQLRESAIEIRRLAYTLPDGLGEHALLRLSEQLSTSAEQHLGAPSSVLTDLAPMQ</sequence>
<name>A0A5B1BMW9_MYCSI</name>
<gene>
    <name evidence="1" type="ORF">F0Q45_15080</name>
</gene>
<proteinExistence type="predicted"/>
<dbReference type="Proteomes" id="UP000324701">
    <property type="component" value="Unassembled WGS sequence"/>
</dbReference>
<dbReference type="AlphaFoldDB" id="A0A5B1BMW9"/>
<evidence type="ECO:0000313" key="2">
    <source>
        <dbReference type="Proteomes" id="UP000324701"/>
    </source>
</evidence>
<evidence type="ECO:0000313" key="1">
    <source>
        <dbReference type="EMBL" id="KAA1249461.1"/>
    </source>
</evidence>
<reference evidence="1 2" key="1">
    <citation type="submission" date="2019-09" db="EMBL/GenBank/DDBJ databases">
        <title>Report of infection by Mycobacterium simiae a patient suffering from pulmonary tuberculosis.</title>
        <authorList>
            <person name="Mohanty P.S."/>
            <person name="Bansal A.K."/>
            <person name="Singh H."/>
            <person name="Sharma S."/>
            <person name="Patil S.A."/>
            <person name="Upadhaya P."/>
            <person name="Singh P.K."/>
            <person name="Kumar D."/>
            <person name="Kumar S."/>
            <person name="Singh R.K."/>
            <person name="Chaudhary B."/>
        </authorList>
    </citation>
    <scope>NUCLEOTIDE SEQUENCE [LARGE SCALE GENOMIC DNA]</scope>
    <source>
        <strain evidence="1 2">JAL-560-SIM</strain>
    </source>
</reference>
<dbReference type="OrthoDB" id="4739039at2"/>
<keyword evidence="2" id="KW-1185">Reference proteome</keyword>
<accession>A0A5B1BMW9</accession>